<dbReference type="CDD" id="cd10950">
    <property type="entry name" value="CE4_BsYlxY_like"/>
    <property type="match status" value="1"/>
</dbReference>
<dbReference type="PROSITE" id="PS51677">
    <property type="entry name" value="NODB"/>
    <property type="match status" value="1"/>
</dbReference>
<dbReference type="Pfam" id="PF01522">
    <property type="entry name" value="Polysacc_deac_1"/>
    <property type="match status" value="1"/>
</dbReference>
<proteinExistence type="predicted"/>
<reference evidence="3" key="1">
    <citation type="journal article" date="2019" name="Int. J. Syst. Evol. Microbiol.">
        <title>The Global Catalogue of Microorganisms (GCM) 10K type strain sequencing project: providing services to taxonomists for standard genome sequencing and annotation.</title>
        <authorList>
            <consortium name="The Broad Institute Genomics Platform"/>
            <consortium name="The Broad Institute Genome Sequencing Center for Infectious Disease"/>
            <person name="Wu L."/>
            <person name="Ma J."/>
        </authorList>
    </citation>
    <scope>NUCLEOTIDE SEQUENCE [LARGE SCALE GENOMIC DNA]</scope>
    <source>
        <strain evidence="3">KCTC 3950</strain>
    </source>
</reference>
<keyword evidence="3" id="KW-1185">Reference proteome</keyword>
<dbReference type="EMBL" id="JBHUME010000007">
    <property type="protein sequence ID" value="MFD2613055.1"/>
    <property type="molecule type" value="Genomic_DNA"/>
</dbReference>
<accession>A0ABW5PEX1</accession>
<evidence type="ECO:0000313" key="3">
    <source>
        <dbReference type="Proteomes" id="UP001597541"/>
    </source>
</evidence>
<dbReference type="SUPFAM" id="SSF88713">
    <property type="entry name" value="Glycoside hydrolase/deacetylase"/>
    <property type="match status" value="1"/>
</dbReference>
<feature type="domain" description="NodB homology" evidence="1">
    <location>
        <begin position="133"/>
        <end position="308"/>
    </location>
</feature>
<name>A0ABW5PEX1_9BACL</name>
<dbReference type="Proteomes" id="UP001597541">
    <property type="component" value="Unassembled WGS sequence"/>
</dbReference>
<evidence type="ECO:0000313" key="2">
    <source>
        <dbReference type="EMBL" id="MFD2613055.1"/>
    </source>
</evidence>
<dbReference type="PANTHER" id="PTHR10587">
    <property type="entry name" value="GLYCOSYL TRANSFERASE-RELATED"/>
    <property type="match status" value="1"/>
</dbReference>
<dbReference type="InterPro" id="IPR002509">
    <property type="entry name" value="NODB_dom"/>
</dbReference>
<dbReference type="InterPro" id="IPR050248">
    <property type="entry name" value="Polysacc_deacetylase_ArnD"/>
</dbReference>
<comment type="caution">
    <text evidence="2">The sequence shown here is derived from an EMBL/GenBank/DDBJ whole genome shotgun (WGS) entry which is preliminary data.</text>
</comment>
<organism evidence="2 3">
    <name type="scientific">Paenibacillus gansuensis</name>
    <dbReference type="NCBI Taxonomy" id="306542"/>
    <lineage>
        <taxon>Bacteria</taxon>
        <taxon>Bacillati</taxon>
        <taxon>Bacillota</taxon>
        <taxon>Bacilli</taxon>
        <taxon>Bacillales</taxon>
        <taxon>Paenibacillaceae</taxon>
        <taxon>Paenibacillus</taxon>
    </lineage>
</organism>
<evidence type="ECO:0000259" key="1">
    <source>
        <dbReference type="PROSITE" id="PS51677"/>
    </source>
</evidence>
<dbReference type="InterPro" id="IPR011330">
    <property type="entry name" value="Glyco_hydro/deAcase_b/a-brl"/>
</dbReference>
<dbReference type="PANTHER" id="PTHR10587:SF80">
    <property type="entry name" value="CHITOOLIGOSACCHARIDE DEACETYLASE"/>
    <property type="match status" value="1"/>
</dbReference>
<sequence>MNGKKVWVILCTAVISFGVFTMPGPIGEYTAFVKSSHKQSITAAALSDDRLLLRIREEAAKQYVKPIDARVDRVWKAIPGYNGLEVDIARTHRINADKGPQDQLQIVYREIPASVDLSQLPPNPVYKGNPRKPMVSLMINVAWGDEFLPVMLKTLKEEHVQATFFLDGTWLKSHKETAKEILAQGHELSNHAYSHKNMSQLTESRAREEIIKTEKLLREIGVNNKLFAPPSGDFDQETVNIAKSMNLQTVLWTLDTVDWTNPSPASVIRKISTRVEAGSMILMHPTSASSQALPEMIRNIKRKGYVLGTVSELLSPARVPKVEDTFAF</sequence>
<protein>
    <submittedName>
        <fullName evidence="2">Polysaccharide deacetylase family protein</fullName>
    </submittedName>
</protein>
<dbReference type="Gene3D" id="3.20.20.370">
    <property type="entry name" value="Glycoside hydrolase/deacetylase"/>
    <property type="match status" value="1"/>
</dbReference>
<gene>
    <name evidence="2" type="ORF">ACFSUF_11530</name>
</gene>
<dbReference type="RefSeq" id="WP_377602943.1">
    <property type="nucleotide sequence ID" value="NZ_JBHUME010000007.1"/>
</dbReference>